<dbReference type="PROSITE" id="PS50850">
    <property type="entry name" value="MFS"/>
    <property type="match status" value="1"/>
</dbReference>
<reference evidence="8" key="1">
    <citation type="journal article" date="2019" name="Int. J. Syst. Evol. Microbiol.">
        <title>The Global Catalogue of Microorganisms (GCM) 10K type strain sequencing project: providing services to taxonomists for standard genome sequencing and annotation.</title>
        <authorList>
            <consortium name="The Broad Institute Genomics Platform"/>
            <consortium name="The Broad Institute Genome Sequencing Center for Infectious Disease"/>
            <person name="Wu L."/>
            <person name="Ma J."/>
        </authorList>
    </citation>
    <scope>NUCLEOTIDE SEQUENCE [LARGE SCALE GENOMIC DNA]</scope>
    <source>
        <strain evidence="8">CGMCC 4.7397</strain>
    </source>
</reference>
<dbReference type="PANTHER" id="PTHR23508:SF10">
    <property type="entry name" value="CARBOXYLIC ACID TRANSPORTER PROTEIN HOMOLOG"/>
    <property type="match status" value="1"/>
</dbReference>
<keyword evidence="3 5" id="KW-1133">Transmembrane helix</keyword>
<keyword evidence="2 5" id="KW-0812">Transmembrane</keyword>
<feature type="transmembrane region" description="Helical" evidence="5">
    <location>
        <begin position="168"/>
        <end position="190"/>
    </location>
</feature>
<gene>
    <name evidence="7" type="ORF">ACFQH9_20240</name>
</gene>
<evidence type="ECO:0000313" key="7">
    <source>
        <dbReference type="EMBL" id="MFC5950603.1"/>
    </source>
</evidence>
<feature type="transmembrane region" description="Helical" evidence="5">
    <location>
        <begin position="104"/>
        <end position="130"/>
    </location>
</feature>
<comment type="subcellular location">
    <subcellularLocation>
        <location evidence="1">Cell membrane</location>
        <topology evidence="1">Multi-pass membrane protein</topology>
    </subcellularLocation>
</comment>
<proteinExistence type="predicted"/>
<dbReference type="Gene3D" id="1.20.1250.20">
    <property type="entry name" value="MFS general substrate transporter like domains"/>
    <property type="match status" value="1"/>
</dbReference>
<accession>A0ABW1IAG2</accession>
<dbReference type="InterPro" id="IPR020846">
    <property type="entry name" value="MFS_dom"/>
</dbReference>
<feature type="transmembrane region" description="Helical" evidence="5">
    <location>
        <begin position="47"/>
        <end position="70"/>
    </location>
</feature>
<dbReference type="InterPro" id="IPR036259">
    <property type="entry name" value="MFS_trans_sf"/>
</dbReference>
<evidence type="ECO:0000256" key="3">
    <source>
        <dbReference type="ARBA" id="ARBA00022989"/>
    </source>
</evidence>
<feature type="transmembrane region" description="Helical" evidence="5">
    <location>
        <begin position="77"/>
        <end position="98"/>
    </location>
</feature>
<feature type="domain" description="Major facilitator superfamily (MFS) profile" evidence="6">
    <location>
        <begin position="1"/>
        <end position="194"/>
    </location>
</feature>
<feature type="transmembrane region" description="Helical" evidence="5">
    <location>
        <begin position="142"/>
        <end position="162"/>
    </location>
</feature>
<dbReference type="SUPFAM" id="SSF103473">
    <property type="entry name" value="MFS general substrate transporter"/>
    <property type="match status" value="1"/>
</dbReference>
<evidence type="ECO:0000256" key="1">
    <source>
        <dbReference type="ARBA" id="ARBA00004651"/>
    </source>
</evidence>
<dbReference type="Proteomes" id="UP001596119">
    <property type="component" value="Unassembled WGS sequence"/>
</dbReference>
<dbReference type="EMBL" id="JBHSQK010000052">
    <property type="protein sequence ID" value="MFC5950603.1"/>
    <property type="molecule type" value="Genomic_DNA"/>
</dbReference>
<dbReference type="InterPro" id="IPR011701">
    <property type="entry name" value="MFS"/>
</dbReference>
<keyword evidence="4 5" id="KW-0472">Membrane</keyword>
<organism evidence="7 8">
    <name type="scientific">Pseudonocardia lutea</name>
    <dbReference type="NCBI Taxonomy" id="2172015"/>
    <lineage>
        <taxon>Bacteria</taxon>
        <taxon>Bacillati</taxon>
        <taxon>Actinomycetota</taxon>
        <taxon>Actinomycetes</taxon>
        <taxon>Pseudonocardiales</taxon>
        <taxon>Pseudonocardiaceae</taxon>
        <taxon>Pseudonocardia</taxon>
    </lineage>
</organism>
<sequence length="217" mass="21865">MLQDPVRRAWLPRTLLLRLAFVINLGVFYAAQSWLPTIAQQNGATAGTAATATAAMMVGGILAAGLIGPAMDRRGPFAVLTVVYLVAAVFLLGMGLSFSGPPVALLGAAFLAGTCVVGGQMSVIALATVLYPTTIRPTGVGWALGVGRVGGIVAPLIVGYALGSGGDVETVFAIMGSAMLLASIAVLLLARSNRRAGFSGSPRAGVDPGGVWSVEAA</sequence>
<evidence type="ECO:0000256" key="5">
    <source>
        <dbReference type="SAM" id="Phobius"/>
    </source>
</evidence>
<evidence type="ECO:0000256" key="4">
    <source>
        <dbReference type="ARBA" id="ARBA00023136"/>
    </source>
</evidence>
<keyword evidence="8" id="KW-1185">Reference proteome</keyword>
<protein>
    <submittedName>
        <fullName evidence="7">MFS transporter</fullName>
    </submittedName>
</protein>
<comment type="caution">
    <text evidence="7">The sequence shown here is derived from an EMBL/GenBank/DDBJ whole genome shotgun (WGS) entry which is preliminary data.</text>
</comment>
<evidence type="ECO:0000313" key="8">
    <source>
        <dbReference type="Proteomes" id="UP001596119"/>
    </source>
</evidence>
<evidence type="ECO:0000259" key="6">
    <source>
        <dbReference type="PROSITE" id="PS50850"/>
    </source>
</evidence>
<evidence type="ECO:0000256" key="2">
    <source>
        <dbReference type="ARBA" id="ARBA00022692"/>
    </source>
</evidence>
<feature type="transmembrane region" description="Helical" evidence="5">
    <location>
        <begin position="15"/>
        <end position="35"/>
    </location>
</feature>
<dbReference type="PANTHER" id="PTHR23508">
    <property type="entry name" value="CARBOXYLIC ACID TRANSPORTER PROTEIN HOMOLOG"/>
    <property type="match status" value="1"/>
</dbReference>
<name>A0ABW1IAG2_9PSEU</name>
<dbReference type="RefSeq" id="WP_379567760.1">
    <property type="nucleotide sequence ID" value="NZ_JBHSQK010000052.1"/>
</dbReference>
<dbReference type="Pfam" id="PF07690">
    <property type="entry name" value="MFS_1"/>
    <property type="match status" value="1"/>
</dbReference>